<sequence length="1428" mass="162066">MISVMLERNPMCKLTPEDVQFIQKPGKKPASVFHFTIPTQTYLHAVEVYLRQNLLSFLNNPKYTDSRAENHFKHYNEDASSTSVADNDVFLYCLQQASGTTGSKGIACVIFSMVNGQGQLVEHLYCPPPSPLAYQDGLSSYELNELTSTALYEDSSNCNSKTPGPLALIQFQIWCVGKVDMDQLASKLKAAITHALWDILMEYRILTAPLAEATSQNDSEFYSEPTTPVRARRTGCVMMQQNVQNNDPLQPPLHTKELSASVPDILTRSQSVIMSPKESSFSFFKFGGGGSSQDATQTENSISAEISVDSSTSLQLEKNIKTESIHHITHAYEAGDRGKLSSILHQDMKSILEFGKDLGVPTVVKHKFSVTSRHCIRIVLKEFQTAVNDLTPDVLPKIFIKLKDGSEDFLSFNTTWQYYLGGRKPGDPYTMLCDVPPGEKKHYIAVGRNVNQWRAFMGCDELSCFLESAFVPQKGQKTYQLYQPYLCQDKSRDSSAAVSHSSLLTVTSPLPSTPLAGISVGGSPKSCSNESATSPFVPRQRFLILFVVDKELTLYLYNWANELCTSIINMMTRLVLWHNSRAIVLNSVICQKLGFFFNQPLDRAVKTIHGTQKSQTVVTSFLPINVNHITILIKYLSPPHRDIQHGSIVGGRHGTSGSSQTNFPSMLEFLRDSQPPHPLHKTRYGLLRDPVMRHGKQLDETRINSEGRDLQDLQTMWQARGSSSNVPFMDKLHLVKKVGRLSHFCLTPLLFSPAWRWKVGPIRDHTFDNTIFGITTGEKTVEQSQTEQKTSGRSRHNSGSSIKGFETISMSVTSRSRWMSGASQQTTIASASSSPKLRRSAPDETWHFAVCSNYIQEYIQYLQSQGFVAVQAKTAQQKQGAERSKDEDSRQLLRNISSCGLHSLANSRISTKDVPAYFLVRFLLGGLLVLEVGLCDPYAYCHLYSLELMRMPYTTPRALNSQFITTFLDELERIKVNIHQHSFTYDYHLRTIHSYISGRQLIFRQGYHLTSFLDDFLNYYQKSPNSAHNLVYSGSVIIDNINMPPHQLYNYVISHNEVYGMRVLRMVPFLQDPILEMDTEYVLVELSTRKVIYRDANDFRQTASFDVGLLTAHDTISIIQRETRDNFQPLVFKFYILLTSQRELYPKLFNFGSMLGSFRLVRIKRKHSSSSCSSRKTSSNTDPLSSRNRLYDSLESSTETQSDQEHPQYRPYMAIHRVCDEEVSYLSYYSNHETMMQDILEEQAERARDHLTKVVQQAAVDCRRDYLWSCLMNQGLKELEGSGTGSREGSSNTINYNEFTELMKLVKTVGLSNVDPRLSVFDNMHISWYQRLTRVLTIKYADSHMYFVSPDGNIIYVTVLHSRCPDVFILLSVNLHTYKTNLCLVFRHHVEEENHTPERPNIRVLAIQSMVEDFVNACCFHLWTGMVG</sequence>
<name>A0ABM1TF98_LIMPO</name>
<protein>
    <submittedName>
        <fullName evidence="3">KICSTOR complex protein SZT2-like</fullName>
    </submittedName>
</protein>
<feature type="compositionally biased region" description="Polar residues" evidence="1">
    <location>
        <begin position="1180"/>
        <end position="1201"/>
    </location>
</feature>
<dbReference type="GeneID" id="106470247"/>
<feature type="region of interest" description="Disordered" evidence="1">
    <location>
        <begin position="1170"/>
        <end position="1207"/>
    </location>
</feature>
<organism evidence="2 3">
    <name type="scientific">Limulus polyphemus</name>
    <name type="common">Atlantic horseshoe crab</name>
    <dbReference type="NCBI Taxonomy" id="6850"/>
    <lineage>
        <taxon>Eukaryota</taxon>
        <taxon>Metazoa</taxon>
        <taxon>Ecdysozoa</taxon>
        <taxon>Arthropoda</taxon>
        <taxon>Chelicerata</taxon>
        <taxon>Merostomata</taxon>
        <taxon>Xiphosura</taxon>
        <taxon>Limulidae</taxon>
        <taxon>Limulus</taxon>
    </lineage>
</organism>
<evidence type="ECO:0000256" key="1">
    <source>
        <dbReference type="SAM" id="MobiDB-lite"/>
    </source>
</evidence>
<feature type="compositionally biased region" description="Polar residues" evidence="1">
    <location>
        <begin position="782"/>
        <end position="801"/>
    </location>
</feature>
<accession>A0ABM1TF98</accession>
<dbReference type="PANTHER" id="PTHR14918:SF3">
    <property type="entry name" value="KICSTOR COMPLEX PROTEIN SZT2"/>
    <property type="match status" value="1"/>
</dbReference>
<dbReference type="Proteomes" id="UP000694941">
    <property type="component" value="Unplaced"/>
</dbReference>
<dbReference type="PANTHER" id="PTHR14918">
    <property type="entry name" value="KICSTOR COMPLEX PROTEIN SZT2"/>
    <property type="match status" value="1"/>
</dbReference>
<feature type="region of interest" description="Disordered" evidence="1">
    <location>
        <begin position="778"/>
        <end position="802"/>
    </location>
</feature>
<gene>
    <name evidence="3" type="primary">LOC106470247</name>
</gene>
<evidence type="ECO:0000313" key="2">
    <source>
        <dbReference type="Proteomes" id="UP000694941"/>
    </source>
</evidence>
<keyword evidence="2" id="KW-1185">Reference proteome</keyword>
<feature type="compositionally biased region" description="Low complexity" evidence="1">
    <location>
        <begin position="1170"/>
        <end position="1179"/>
    </location>
</feature>
<dbReference type="RefSeq" id="XP_022254554.1">
    <property type="nucleotide sequence ID" value="XM_022398846.1"/>
</dbReference>
<evidence type="ECO:0000313" key="3">
    <source>
        <dbReference type="RefSeq" id="XP_022254554.1"/>
    </source>
</evidence>
<proteinExistence type="predicted"/>
<dbReference type="InterPro" id="IPR033228">
    <property type="entry name" value="SZT2"/>
</dbReference>
<reference evidence="3" key="1">
    <citation type="submission" date="2025-08" db="UniProtKB">
        <authorList>
            <consortium name="RefSeq"/>
        </authorList>
    </citation>
    <scope>IDENTIFICATION</scope>
    <source>
        <tissue evidence="3">Muscle</tissue>
    </source>
</reference>